<keyword evidence="5" id="KW-0598">Phosphotransferase system</keyword>
<evidence type="ECO:0000256" key="2">
    <source>
        <dbReference type="ARBA" id="ARBA00022448"/>
    </source>
</evidence>
<reference evidence="9" key="3">
    <citation type="submission" date="2018-04" db="EMBL/GenBank/DDBJ databases">
        <authorList>
            <person name="Go L.Y."/>
            <person name="Mitchell J.A."/>
        </authorList>
    </citation>
    <scope>NUCLEOTIDE SEQUENCE</scope>
    <source>
        <strain evidence="9">BSAS1 3</strain>
    </source>
</reference>
<keyword evidence="4 9" id="KW-0808">Transferase</keyword>
<gene>
    <name evidence="9" type="primary">ypqE</name>
    <name evidence="9" type="ORF">BTBSAS_10239</name>
    <name evidence="8" type="ORF">CNY62_08975</name>
</gene>
<dbReference type="SUPFAM" id="SSF51261">
    <property type="entry name" value="Duplicated hybrid motif"/>
    <property type="match status" value="1"/>
</dbReference>
<dbReference type="EMBL" id="OUNC01000001">
    <property type="protein sequence ID" value="SPP26040.1"/>
    <property type="molecule type" value="Genomic_DNA"/>
</dbReference>
<dbReference type="RefSeq" id="WP_029090607.1">
    <property type="nucleotide sequence ID" value="NZ_CBCPIX010000005.1"/>
</dbReference>
<dbReference type="NCBIfam" id="TIGR00830">
    <property type="entry name" value="PTBA"/>
    <property type="match status" value="1"/>
</dbReference>
<dbReference type="Proteomes" id="UP000270190">
    <property type="component" value="Unassembled WGS sequence"/>
</dbReference>
<dbReference type="PROSITE" id="PS51093">
    <property type="entry name" value="PTS_EIIA_TYPE_1"/>
    <property type="match status" value="1"/>
</dbReference>
<evidence type="ECO:0000313" key="8">
    <source>
        <dbReference type="EMBL" id="ATF26508.1"/>
    </source>
</evidence>
<dbReference type="AlphaFoldDB" id="A0A1D2KY84"/>
<keyword evidence="10" id="KW-1185">Reference proteome</keyword>
<accession>A0A1D2KY84</accession>
<dbReference type="InterPro" id="IPR050890">
    <property type="entry name" value="PTS_EIIA_component"/>
</dbReference>
<dbReference type="FunFam" id="2.70.70.10:FF:000001">
    <property type="entry name" value="PTS system glucose-specific IIA component"/>
    <property type="match status" value="1"/>
</dbReference>
<evidence type="ECO:0000256" key="1">
    <source>
        <dbReference type="ARBA" id="ARBA00004496"/>
    </source>
</evidence>
<dbReference type="Proteomes" id="UP000243591">
    <property type="component" value="Chromosome"/>
</dbReference>
<reference evidence="8 10" key="1">
    <citation type="submission" date="2017-09" db="EMBL/GenBank/DDBJ databases">
        <title>Complete Genome Sequences of Two Strains of the Meat Spoilage Bacterium Brochothrix thermosphacta Isolated from Ground Chicken.</title>
        <authorList>
            <person name="Paoli G.C."/>
            <person name="Wijey C."/>
            <person name="Chen C.-Y."/>
            <person name="Nguyen L."/>
            <person name="Yan X."/>
            <person name="Irwin P.L."/>
        </authorList>
    </citation>
    <scope>NUCLEOTIDE SEQUENCE [LARGE SCALE GENOMIC DNA]</scope>
    <source>
        <strain evidence="8 10">BI</strain>
    </source>
</reference>
<protein>
    <submittedName>
        <fullName evidence="8">PTS glucose transporter subunit IIA</fullName>
    </submittedName>
    <submittedName>
        <fullName evidence="9">Phosphotransferase system enzyme IIA component</fullName>
        <ecNumber evidence="9">2.7.1.-</ecNumber>
    </submittedName>
</protein>
<evidence type="ECO:0000259" key="7">
    <source>
        <dbReference type="PROSITE" id="PS51093"/>
    </source>
</evidence>
<organism evidence="8 10">
    <name type="scientific">Brochothrix thermosphacta</name>
    <name type="common">Microbacterium thermosphactum</name>
    <dbReference type="NCBI Taxonomy" id="2756"/>
    <lineage>
        <taxon>Bacteria</taxon>
        <taxon>Bacillati</taxon>
        <taxon>Bacillota</taxon>
        <taxon>Bacilli</taxon>
        <taxon>Bacillales</taxon>
        <taxon>Listeriaceae</taxon>
        <taxon>Brochothrix</taxon>
    </lineage>
</organism>
<evidence type="ECO:0000256" key="6">
    <source>
        <dbReference type="ARBA" id="ARBA00022777"/>
    </source>
</evidence>
<dbReference type="Pfam" id="PF00358">
    <property type="entry name" value="PTS_EIIA_1"/>
    <property type="match status" value="1"/>
</dbReference>
<evidence type="ECO:0000256" key="4">
    <source>
        <dbReference type="ARBA" id="ARBA00022679"/>
    </source>
</evidence>
<proteinExistence type="predicted"/>
<comment type="subcellular location">
    <subcellularLocation>
        <location evidence="1">Cytoplasm</location>
    </subcellularLocation>
</comment>
<dbReference type="PANTHER" id="PTHR45008">
    <property type="entry name" value="PTS SYSTEM GLUCOSE-SPECIFIC EIIA COMPONENT"/>
    <property type="match status" value="1"/>
</dbReference>
<evidence type="ECO:0000256" key="3">
    <source>
        <dbReference type="ARBA" id="ARBA00022597"/>
    </source>
</evidence>
<dbReference type="InterPro" id="IPR001127">
    <property type="entry name" value="PTS_EIIA_1_perm"/>
</dbReference>
<dbReference type="EMBL" id="CP023483">
    <property type="protein sequence ID" value="ATF26508.1"/>
    <property type="molecule type" value="Genomic_DNA"/>
</dbReference>
<keyword evidence="2" id="KW-0813">Transport</keyword>
<feature type="domain" description="PTS EIIA type-1" evidence="7">
    <location>
        <begin position="33"/>
        <end position="138"/>
    </location>
</feature>
<dbReference type="KEGG" id="bths:CNY62_08975"/>
<dbReference type="InterPro" id="IPR011055">
    <property type="entry name" value="Dup_hybrid_motif"/>
</dbReference>
<reference evidence="11" key="2">
    <citation type="submission" date="2018-04" db="EMBL/GenBank/DDBJ databases">
        <authorList>
            <person name="Illikoud N."/>
        </authorList>
    </citation>
    <scope>NUCLEOTIDE SEQUENCE [LARGE SCALE GENOMIC DNA]</scope>
</reference>
<dbReference type="GeneID" id="66536772"/>
<evidence type="ECO:0000313" key="11">
    <source>
        <dbReference type="Proteomes" id="UP000270190"/>
    </source>
</evidence>
<dbReference type="STRING" id="2756.BFR44_08325"/>
<evidence type="ECO:0000256" key="5">
    <source>
        <dbReference type="ARBA" id="ARBA00022683"/>
    </source>
</evidence>
<keyword evidence="3 8" id="KW-0762">Sugar transport</keyword>
<dbReference type="OrthoDB" id="92465at2"/>
<name>A0A1D2KY84_BROTH</name>
<evidence type="ECO:0000313" key="10">
    <source>
        <dbReference type="Proteomes" id="UP000243591"/>
    </source>
</evidence>
<dbReference type="PROSITE" id="PS00371">
    <property type="entry name" value="PTS_EIIA_TYPE_1_HIS"/>
    <property type="match status" value="1"/>
</dbReference>
<keyword evidence="6" id="KW-0418">Kinase</keyword>
<dbReference type="GO" id="GO:0009401">
    <property type="term" value="P:phosphoenolpyruvate-dependent sugar phosphotransferase system"/>
    <property type="evidence" value="ECO:0007669"/>
    <property type="project" value="UniProtKB-KW"/>
</dbReference>
<evidence type="ECO:0000313" key="9">
    <source>
        <dbReference type="EMBL" id="SPP26040.1"/>
    </source>
</evidence>
<dbReference type="PANTHER" id="PTHR45008:SF1">
    <property type="entry name" value="PTS SYSTEM GLUCOSE-SPECIFIC EIIA COMPONENT"/>
    <property type="match status" value="1"/>
</dbReference>
<dbReference type="GO" id="GO:0016301">
    <property type="term" value="F:kinase activity"/>
    <property type="evidence" value="ECO:0007669"/>
    <property type="project" value="UniProtKB-KW"/>
</dbReference>
<dbReference type="EC" id="2.7.1.-" evidence="9"/>
<dbReference type="Gene3D" id="2.70.70.10">
    <property type="entry name" value="Glucose Permease (Domain IIA)"/>
    <property type="match status" value="1"/>
</dbReference>
<dbReference type="GO" id="GO:0005737">
    <property type="term" value="C:cytoplasm"/>
    <property type="evidence" value="ECO:0007669"/>
    <property type="project" value="UniProtKB-SubCell"/>
</dbReference>
<sequence length="167" mass="17898">MFKKLFGKEKAITNEKIVSPVTGVLIKIEEVPDPVFAQKMMGEGVGVQPTNGIVVAPVDGEIIQIAEKSKHAFGIRSALGQEILVHIGLETVAMEGEGFKTLVKLGDHVKAGQPIIEADLELIKEKAASTVIPVVVTNSSNNEYDFVWTEPGNVTAGETVIFETTAK</sequence>